<dbReference type="PANTHER" id="PTHR42858:SF1">
    <property type="entry name" value="LD15494P"/>
    <property type="match status" value="1"/>
</dbReference>
<proteinExistence type="predicted"/>
<comment type="caution">
    <text evidence="3">The sequence shown here is derived from an EMBL/GenBank/DDBJ whole genome shotgun (WGS) entry which is preliminary data.</text>
</comment>
<dbReference type="GO" id="GO:0030170">
    <property type="term" value="F:pyridoxal phosphate binding"/>
    <property type="evidence" value="ECO:0007669"/>
    <property type="project" value="InterPro"/>
</dbReference>
<dbReference type="CDD" id="cd00609">
    <property type="entry name" value="AAT_like"/>
    <property type="match status" value="1"/>
</dbReference>
<dbReference type="PROSITE" id="PS51375">
    <property type="entry name" value="PPR"/>
    <property type="match status" value="3"/>
</dbReference>
<dbReference type="Pfam" id="PF13041">
    <property type="entry name" value="PPR_2"/>
    <property type="match status" value="1"/>
</dbReference>
<evidence type="ECO:0000313" key="5">
    <source>
        <dbReference type="EMBL" id="CAL4765217.1"/>
    </source>
</evidence>
<evidence type="ECO:0000313" key="3">
    <source>
        <dbReference type="EMBL" id="CAI3977905.1"/>
    </source>
</evidence>
<dbReference type="InterPro" id="IPR011990">
    <property type="entry name" value="TPR-like_helical_dom_sf"/>
</dbReference>
<dbReference type="SUPFAM" id="SSF53383">
    <property type="entry name" value="PLP-dependent transferases"/>
    <property type="match status" value="1"/>
</dbReference>
<keyword evidence="5" id="KW-0032">Aminotransferase</keyword>
<dbReference type="InterPro" id="IPR002885">
    <property type="entry name" value="PPR_rpt"/>
</dbReference>
<dbReference type="Pfam" id="PF13812">
    <property type="entry name" value="PPR_3"/>
    <property type="match status" value="1"/>
</dbReference>
<dbReference type="InterPro" id="IPR015424">
    <property type="entry name" value="PyrdxlP-dep_Trfase"/>
</dbReference>
<dbReference type="OrthoDB" id="691673at2759"/>
<dbReference type="Gene3D" id="3.40.640.10">
    <property type="entry name" value="Type I PLP-dependent aspartate aminotransferase-like (Major domain)"/>
    <property type="match status" value="1"/>
</dbReference>
<organism evidence="3">
    <name type="scientific">Cladocopium goreaui</name>
    <dbReference type="NCBI Taxonomy" id="2562237"/>
    <lineage>
        <taxon>Eukaryota</taxon>
        <taxon>Sar</taxon>
        <taxon>Alveolata</taxon>
        <taxon>Dinophyceae</taxon>
        <taxon>Suessiales</taxon>
        <taxon>Symbiodiniaceae</taxon>
        <taxon>Cladocopium</taxon>
    </lineage>
</organism>
<evidence type="ECO:0000256" key="1">
    <source>
        <dbReference type="PROSITE-ProRule" id="PRU00708"/>
    </source>
</evidence>
<dbReference type="EMBL" id="CAMXCT020000373">
    <property type="protein sequence ID" value="CAL1131280.1"/>
    <property type="molecule type" value="Genomic_DNA"/>
</dbReference>
<evidence type="ECO:0000313" key="6">
    <source>
        <dbReference type="Proteomes" id="UP001152797"/>
    </source>
</evidence>
<dbReference type="InterPro" id="IPR015421">
    <property type="entry name" value="PyrdxlP-dep_Trfase_major"/>
</dbReference>
<feature type="domain" description="Aminotransferase class I/classII large" evidence="2">
    <location>
        <begin position="436"/>
        <end position="693"/>
    </location>
</feature>
<keyword evidence="5" id="KW-0808">Transferase</keyword>
<dbReference type="GO" id="GO:0047536">
    <property type="term" value="F:2-aminoadipate transaminase activity"/>
    <property type="evidence" value="ECO:0007669"/>
    <property type="project" value="TreeGrafter"/>
</dbReference>
<gene>
    <name evidence="3" type="ORF">C1SCF055_LOCUS6004</name>
</gene>
<dbReference type="EMBL" id="CAMXCT010000373">
    <property type="protein sequence ID" value="CAI3977905.1"/>
    <property type="molecule type" value="Genomic_DNA"/>
</dbReference>
<name>A0A9P1BSH0_9DINO</name>
<feature type="repeat" description="PPR" evidence="1">
    <location>
        <begin position="1403"/>
        <end position="1437"/>
    </location>
</feature>
<evidence type="ECO:0000259" key="2">
    <source>
        <dbReference type="Pfam" id="PF00155"/>
    </source>
</evidence>
<accession>A0A9P1BSH0</accession>
<dbReference type="EMBL" id="CAMXCT030000373">
    <property type="protein sequence ID" value="CAL4765217.1"/>
    <property type="molecule type" value="Genomic_DNA"/>
</dbReference>
<protein>
    <submittedName>
        <fullName evidence="5">Aromatic-amino-acid aminotransferase 1</fullName>
    </submittedName>
</protein>
<dbReference type="Gene3D" id="3.90.1150.10">
    <property type="entry name" value="Aspartate Aminotransferase, domain 1"/>
    <property type="match status" value="1"/>
</dbReference>
<dbReference type="PANTHER" id="PTHR42858">
    <property type="entry name" value="AMINOTRANSFERASE"/>
    <property type="match status" value="1"/>
</dbReference>
<dbReference type="InterPro" id="IPR015422">
    <property type="entry name" value="PyrdxlP-dep_Trfase_small"/>
</dbReference>
<feature type="repeat" description="PPR" evidence="1">
    <location>
        <begin position="1368"/>
        <end position="1402"/>
    </location>
</feature>
<dbReference type="InterPro" id="IPR004839">
    <property type="entry name" value="Aminotransferase_I/II_large"/>
</dbReference>
<dbReference type="Proteomes" id="UP001152797">
    <property type="component" value="Unassembled WGS sequence"/>
</dbReference>
<evidence type="ECO:0000313" key="4">
    <source>
        <dbReference type="EMBL" id="CAL1131280.1"/>
    </source>
</evidence>
<reference evidence="3" key="1">
    <citation type="submission" date="2022-10" db="EMBL/GenBank/DDBJ databases">
        <authorList>
            <person name="Chen Y."/>
            <person name="Dougan E. K."/>
            <person name="Chan C."/>
            <person name="Rhodes N."/>
            <person name="Thang M."/>
        </authorList>
    </citation>
    <scope>NUCLEOTIDE SEQUENCE</scope>
</reference>
<sequence>MVSWTPPARRLQQLHSLLSDGAAELPEWCEAWRAQPRFATYFLSRLTLQKQLRLLQMMREAALETNVWHLNCAIAGCDEAWPQALQLLRCMLLRQVRSDSTSINSLSRALSPSTWRVAMAVLGARQGAAKVEVRSLTALAAWLPWPTALGLMCTEPADGIAWTAVVQGKDQPWTLALRLLCWMGQARLRADAVLHRSCCDALERGGAWPLALRLAPWRQGAALLNQSMAGMAKRGQWEAALSGCCRDIKACAMPDEFTLSCLLDALQPLSLWRRAFLVARDAASRSLRTDLVSHNALLSCALPKWPWALQQLQQQRPDPLSYGFARKGLKTTRQRNSKFSIAHYAMPLATAATCNAKSKSIRSMSIWETDSAEGCWSRARWAMVPRPEVRPDFGRGWPHPDLLEGQLPQQLAESFQRGLPLARESLNYGTATSSFRFGHPEFLKGLAGFLSQQYGAPVEASCLMTTGGASMGVDLALRSFRGSGGVCVFEEPSYYLSFNMARDQGLECRSVPLYQDGMDLDRLEEICMEGNVRMVYTIPVHHNPTGYTMGNEKRQRLVELARKYDFMVVADEAYQLLNFGPPEVQALHFHDSAEDPRVVSVGTFSKLIGPGVKVGWLQADARLLKRMAAVGYVESGGNPVTFSSMALLHFMTSGQLDKHIAHVSSELSQRCQWLCRNLRELGLEVYEPRGFSVAPRCRWHRGYRASPKMILGCGCACLESTAKGKQVESMDSKSSMQVDYLMENLGPGTASDSEESHPSSPDWPLADGRYQTLLKENQSERIAFLGSFEGLFQKGLPVVCSFPGAYGSAWNFLTTQSNYAQSKLRTSCIFLPDKDAPGFGEHILTGDKGSACHCLHLYGQPQDFGCAWYKLWMRKTLQAVEKDCDLIVVTKEDGSLGTSQQAEARFLEQGGHVYCQMNIREFVLYHADDVPQSDKTNITRDLEDRMEECQRAKEINRAKVKDPCAFSTKLQFSACFVALAKEDLDEGGYFLWVKGQLCIGKEGRDFTIRQESCSDYTRLSFSWLSWEEMQRGVDLLRTAPEGSVAQSVREQRSQRSYGIHMRLERRKRRRPGFNAWVEAVHRLREVAGTSFKGEQFHFNALLSLGAKSGPWARVLQSFHEVSLQATVVTYNIALRALPWPLATQLLHVLPQRRVVTDTVSFASAMDGSRWAVCLALLRHMGASAVEANLISFSSCISSCERSTAPWFHAMGLMRRVLEDGIEVDRIAMNSAISACGAAWAVALVLLQTMSPELISNVTAEFNRGCNSLLSCCAQAGQWQLSLHVLHVLMPQLRVDPNVISFSCAISACDKAKSAWNVALALLQWMWKQRVTPNVISFSSAMSACEKCSRWEQALELLGAQLKWDILPDGVSYNSAISACEKAAKWELALLVSDEMPKAQLSPDVVTYNSAIAACESCGVWATALELLDFMDQASVMPDLISFSSAITACEKGFQWTWALHLLQRMLCRDRIAPDASQQDLGIYHPYHGDVSW</sequence>
<dbReference type="Gene3D" id="1.25.40.10">
    <property type="entry name" value="Tetratricopeptide repeat domain"/>
    <property type="match status" value="3"/>
</dbReference>
<feature type="repeat" description="PPR" evidence="1">
    <location>
        <begin position="1333"/>
        <end position="1367"/>
    </location>
</feature>
<dbReference type="Pfam" id="PF00155">
    <property type="entry name" value="Aminotran_1_2"/>
    <property type="match status" value="1"/>
</dbReference>
<reference evidence="4" key="2">
    <citation type="submission" date="2024-04" db="EMBL/GenBank/DDBJ databases">
        <authorList>
            <person name="Chen Y."/>
            <person name="Shah S."/>
            <person name="Dougan E. K."/>
            <person name="Thang M."/>
            <person name="Chan C."/>
        </authorList>
    </citation>
    <scope>NUCLEOTIDE SEQUENCE [LARGE SCALE GENOMIC DNA]</scope>
</reference>
<keyword evidence="6" id="KW-1185">Reference proteome</keyword>